<sequence>MQERLIPDEVAATIPALGATEECEAPLAAVHLFTPAGGWDWYLTEYDPETGEAFGLVRGIETEWGYFSVSEMEGLNRSRGASLVERDLHFAPRPAREFE</sequence>
<dbReference type="Proteomes" id="UP000712527">
    <property type="component" value="Unassembled WGS sequence"/>
</dbReference>
<evidence type="ECO:0000313" key="2">
    <source>
        <dbReference type="Proteomes" id="UP000712527"/>
    </source>
</evidence>
<protein>
    <submittedName>
        <fullName evidence="1">DUF2958 domain-containing protein</fullName>
    </submittedName>
</protein>
<dbReference type="Pfam" id="PF11171">
    <property type="entry name" value="DUF2958"/>
    <property type="match status" value="1"/>
</dbReference>
<dbReference type="EMBL" id="JACSNQ010000004">
    <property type="protein sequence ID" value="MBM6774553.1"/>
    <property type="molecule type" value="Genomic_DNA"/>
</dbReference>
<organism evidence="1 2">
    <name type="scientific">Olsenella profusa</name>
    <dbReference type="NCBI Taxonomy" id="138595"/>
    <lineage>
        <taxon>Bacteria</taxon>
        <taxon>Bacillati</taxon>
        <taxon>Actinomycetota</taxon>
        <taxon>Coriobacteriia</taxon>
        <taxon>Coriobacteriales</taxon>
        <taxon>Atopobiaceae</taxon>
        <taxon>Olsenella</taxon>
    </lineage>
</organism>
<evidence type="ECO:0000313" key="1">
    <source>
        <dbReference type="EMBL" id="MBM6774553.1"/>
    </source>
</evidence>
<reference evidence="1 2" key="1">
    <citation type="journal article" date="2021" name="Sci. Rep.">
        <title>The distribution of antibiotic resistance genes in chicken gut microbiota commensals.</title>
        <authorList>
            <person name="Juricova H."/>
            <person name="Matiasovicova J."/>
            <person name="Kubasova T."/>
            <person name="Cejkova D."/>
            <person name="Rychlik I."/>
        </authorList>
    </citation>
    <scope>NUCLEOTIDE SEQUENCE [LARGE SCALE GENOMIC DNA]</scope>
    <source>
        <strain evidence="1 2">An794</strain>
    </source>
</reference>
<dbReference type="InterPro" id="IPR021341">
    <property type="entry name" value="DUF2958"/>
</dbReference>
<keyword evidence="2" id="KW-1185">Reference proteome</keyword>
<comment type="caution">
    <text evidence="1">The sequence shown here is derived from an EMBL/GenBank/DDBJ whole genome shotgun (WGS) entry which is preliminary data.</text>
</comment>
<name>A0ABS2F137_9ACTN</name>
<accession>A0ABS2F137</accession>
<dbReference type="RefSeq" id="WP_204792914.1">
    <property type="nucleotide sequence ID" value="NZ_JACSNQ010000004.1"/>
</dbReference>
<proteinExistence type="predicted"/>
<gene>
    <name evidence="1" type="ORF">H9X80_03200</name>
</gene>